<dbReference type="InterPro" id="IPR029024">
    <property type="entry name" value="TerB-like"/>
</dbReference>
<dbReference type="Proteomes" id="UP000319848">
    <property type="component" value="Unassembled WGS sequence"/>
</dbReference>
<dbReference type="EMBL" id="VLKQ01000014">
    <property type="protein sequence ID" value="TWI08948.1"/>
    <property type="molecule type" value="Genomic_DNA"/>
</dbReference>
<dbReference type="RefSeq" id="WP_023569815.1">
    <property type="nucleotide sequence ID" value="NZ_AVBI01000004.1"/>
</dbReference>
<dbReference type="OrthoDB" id="1143847at2"/>
<dbReference type="STRING" id="1341154.FCR2A7T_06410"/>
<comment type="caution">
    <text evidence="2">The sequence shown here is derived from an EMBL/GenBank/DDBJ whole genome shotgun (WGS) entry which is preliminary data.</text>
</comment>
<protein>
    <recommendedName>
        <fullName evidence="1">Co-chaperone DjlA N-terminal domain-containing protein</fullName>
    </recommendedName>
</protein>
<gene>
    <name evidence="2" type="ORF">IP98_02661</name>
</gene>
<evidence type="ECO:0000313" key="2">
    <source>
        <dbReference type="EMBL" id="TWI08948.1"/>
    </source>
</evidence>
<keyword evidence="3" id="KW-1185">Reference proteome</keyword>
<feature type="domain" description="Co-chaperone DjlA N-terminal" evidence="1">
    <location>
        <begin position="4"/>
        <end position="46"/>
    </location>
</feature>
<evidence type="ECO:0000313" key="3">
    <source>
        <dbReference type="Proteomes" id="UP000319848"/>
    </source>
</evidence>
<dbReference type="Pfam" id="PF05099">
    <property type="entry name" value="TerB"/>
    <property type="match status" value="1"/>
</dbReference>
<name>V6S4J6_9FLAO</name>
<dbReference type="InterPro" id="IPR007791">
    <property type="entry name" value="DjlA_N"/>
</dbReference>
<dbReference type="AlphaFoldDB" id="V6S4J6"/>
<accession>V6S4J6</accession>
<dbReference type="SUPFAM" id="SSF158682">
    <property type="entry name" value="TerB-like"/>
    <property type="match status" value="1"/>
</dbReference>
<proteinExistence type="predicted"/>
<evidence type="ECO:0000259" key="1">
    <source>
        <dbReference type="Pfam" id="PF05099"/>
    </source>
</evidence>
<dbReference type="Gene3D" id="1.10.3680.10">
    <property type="entry name" value="TerB-like"/>
    <property type="match status" value="1"/>
</dbReference>
<reference evidence="2 3" key="1">
    <citation type="journal article" date="2015" name="Stand. Genomic Sci.">
        <title>Genomic Encyclopedia of Bacterial and Archaeal Type Strains, Phase III: the genomes of soil and plant-associated and newly described type strains.</title>
        <authorList>
            <person name="Whitman W.B."/>
            <person name="Woyke T."/>
            <person name="Klenk H.P."/>
            <person name="Zhou Y."/>
            <person name="Lilburn T.G."/>
            <person name="Beck B.J."/>
            <person name="De Vos P."/>
            <person name="Vandamme P."/>
            <person name="Eisen J.A."/>
            <person name="Garrity G."/>
            <person name="Hugenholtz P."/>
            <person name="Kyrpides N.C."/>
        </authorList>
    </citation>
    <scope>NUCLEOTIDE SEQUENCE [LARGE SCALE GENOMIC DNA]</scope>
    <source>
        <strain evidence="2 3">CGMCC 1.7270</strain>
    </source>
</reference>
<organism evidence="2 3">
    <name type="scientific">Flavobacterium cauense R2A-7</name>
    <dbReference type="NCBI Taxonomy" id="1341154"/>
    <lineage>
        <taxon>Bacteria</taxon>
        <taxon>Pseudomonadati</taxon>
        <taxon>Bacteroidota</taxon>
        <taxon>Flavobacteriia</taxon>
        <taxon>Flavobacteriales</taxon>
        <taxon>Flavobacteriaceae</taxon>
        <taxon>Flavobacterium</taxon>
    </lineage>
</organism>
<sequence length="133" mass="15582">MDTYEEKISLLSEMIAFAVVDGELHDREYDFLWIIAQELEIEKAVFLELFGKRNQTKVIKDELHRIMQFYRLALLMHCDGVLHEREIKAINEIGINMGLNPMGIKKTLKAMQEAPNQMIEPEILLHTFTLQHN</sequence>